<dbReference type="PANTHER" id="PTHR20765:SF1">
    <property type="entry name" value="EQUILIBRATIVE NUCLEOBASE TRANSPORTER 1"/>
    <property type="match status" value="1"/>
</dbReference>
<dbReference type="AlphaFoldDB" id="L7N0U5"/>
<dbReference type="GO" id="GO:0022857">
    <property type="term" value="F:transmembrane transporter activity"/>
    <property type="evidence" value="ECO:0007669"/>
    <property type="project" value="InterPro"/>
</dbReference>
<keyword evidence="1" id="KW-0472">Membrane</keyword>
<organism evidence="2 3">
    <name type="scientific">Ciona intestinalis</name>
    <name type="common">Transparent sea squirt</name>
    <name type="synonym">Ascidia intestinalis</name>
    <dbReference type="NCBI Taxonomy" id="7719"/>
    <lineage>
        <taxon>Eukaryota</taxon>
        <taxon>Metazoa</taxon>
        <taxon>Chordata</taxon>
        <taxon>Tunicata</taxon>
        <taxon>Ascidiacea</taxon>
        <taxon>Phlebobranchia</taxon>
        <taxon>Cionidae</taxon>
        <taxon>Ciona</taxon>
    </lineage>
</organism>
<dbReference type="Ensembl" id="ENSCINT00000023872.2">
    <property type="protein sequence ID" value="ENSCINP00000023626.2"/>
    <property type="gene ID" value="ENSCING00000012728.2"/>
</dbReference>
<proteinExistence type="predicted"/>
<feature type="transmembrane region" description="Helical" evidence="1">
    <location>
        <begin position="104"/>
        <end position="123"/>
    </location>
</feature>
<protein>
    <recommendedName>
        <fullName evidence="4">Major facilitator superfamily (MFS) profile domain-containing protein</fullName>
    </recommendedName>
</protein>
<dbReference type="InParanoid" id="L7N0U5"/>
<feature type="transmembrane region" description="Helical" evidence="1">
    <location>
        <begin position="12"/>
        <end position="30"/>
    </location>
</feature>
<dbReference type="EMBL" id="EAAA01000980">
    <property type="status" value="NOT_ANNOTATED_CDS"/>
    <property type="molecule type" value="Genomic_DNA"/>
</dbReference>
<name>L7N0U5_CIOIN</name>
<dbReference type="SUPFAM" id="SSF103473">
    <property type="entry name" value="MFS general substrate transporter"/>
    <property type="match status" value="1"/>
</dbReference>
<dbReference type="Proteomes" id="UP000008144">
    <property type="component" value="Chromosome 12"/>
</dbReference>
<keyword evidence="1" id="KW-1133">Transmembrane helix</keyword>
<sequence length="481" mass="53474">VRMKEIKNWLSLFTAVIETLCFSGIIYGWGSMSYMLEKEGFFNLFCRDFVGYANNTISSGLQGHAGVVCKEQEKMLTLVFTLSAFISALMFVWGYIFDKLGTSAFRFCGVSLYIAGWLLMAVTTRKESLAVFLAMIFVGISVFPVLMSNVPVSNLFPKNRVLMIAVLNGAFDSSALTFALMKISYDSGIAFCYIMYFAAVCGLLMVARFLFLMPRMHIPSTVPDGFQYGIQCCSNKQQVVTQEKVMLYEKLIDEAPKNTVSLKSCLLSVSFILNCFHLGVLQLRNQFFYGTIMPWLVQVGHGNRNETSSYLNSFGVIQLCGILVSPIGGILTDFRIKKLSRKFTVESATRKSVAIYTGLSSVIAILFSIMVLVPVLRLQYLSFLLQVVFRSFLYGGNAAFLLTTFPSEHFGKVYSITVTFGSIIALLQYPLFLAVTNIYGGDFTAINLALLVISVATIVHPIVLYDERNCQSHAGKSTLIV</sequence>
<feature type="transmembrane region" description="Helical" evidence="1">
    <location>
        <begin position="129"/>
        <end position="149"/>
    </location>
</feature>
<evidence type="ECO:0000313" key="2">
    <source>
        <dbReference type="Ensembl" id="ENSCINP00000023626.2"/>
    </source>
</evidence>
<feature type="transmembrane region" description="Helical" evidence="1">
    <location>
        <begin position="265"/>
        <end position="283"/>
    </location>
</feature>
<dbReference type="InterPro" id="IPR027197">
    <property type="entry name" value="SLC43A3"/>
</dbReference>
<feature type="transmembrane region" description="Helical" evidence="1">
    <location>
        <begin position="161"/>
        <end position="181"/>
    </location>
</feature>
<reference evidence="2" key="2">
    <citation type="journal article" date="2008" name="Genome Biol.">
        <title>Improved genome assembly and evidence-based global gene model set for the chordate Ciona intestinalis: new insight into intron and operon populations.</title>
        <authorList>
            <person name="Satou Y."/>
            <person name="Mineta K."/>
            <person name="Ogasawara M."/>
            <person name="Sasakura Y."/>
            <person name="Shoguchi E."/>
            <person name="Ueno K."/>
            <person name="Yamada L."/>
            <person name="Matsumoto J."/>
            <person name="Wasserscheid J."/>
            <person name="Dewar K."/>
            <person name="Wiley G.B."/>
            <person name="Macmil S.L."/>
            <person name="Roe B.A."/>
            <person name="Zeller R.W."/>
            <person name="Hastings K.E."/>
            <person name="Lemaire P."/>
            <person name="Lindquist E."/>
            <person name="Endo T."/>
            <person name="Hotta K."/>
            <person name="Inaba K."/>
        </authorList>
    </citation>
    <scope>NUCLEOTIDE SEQUENCE [LARGE SCALE GENOMIC DNA]</scope>
    <source>
        <strain evidence="2">wild type</strain>
    </source>
</reference>
<keyword evidence="1" id="KW-0812">Transmembrane</keyword>
<feature type="transmembrane region" description="Helical" evidence="1">
    <location>
        <begin position="414"/>
        <end position="439"/>
    </location>
</feature>
<dbReference type="Gene3D" id="1.20.1250.20">
    <property type="entry name" value="MFS general substrate transporter like domains"/>
    <property type="match status" value="1"/>
</dbReference>
<dbReference type="Pfam" id="PF07690">
    <property type="entry name" value="MFS_1"/>
    <property type="match status" value="1"/>
</dbReference>
<evidence type="ECO:0000313" key="3">
    <source>
        <dbReference type="Proteomes" id="UP000008144"/>
    </source>
</evidence>
<feature type="transmembrane region" description="Helical" evidence="1">
    <location>
        <begin position="380"/>
        <end position="402"/>
    </location>
</feature>
<evidence type="ECO:0000256" key="1">
    <source>
        <dbReference type="SAM" id="Phobius"/>
    </source>
</evidence>
<dbReference type="InterPro" id="IPR011701">
    <property type="entry name" value="MFS"/>
</dbReference>
<feature type="transmembrane region" description="Helical" evidence="1">
    <location>
        <begin position="310"/>
        <end position="332"/>
    </location>
</feature>
<accession>L7N0U5</accession>
<dbReference type="OMA" id="WTALHYM"/>
<reference evidence="3" key="1">
    <citation type="journal article" date="2002" name="Science">
        <title>The draft genome of Ciona intestinalis: insights into chordate and vertebrate origins.</title>
        <authorList>
            <person name="Dehal P."/>
            <person name="Satou Y."/>
            <person name="Campbell R.K."/>
            <person name="Chapman J."/>
            <person name="Degnan B."/>
            <person name="De Tomaso A."/>
            <person name="Davidson B."/>
            <person name="Di Gregorio A."/>
            <person name="Gelpke M."/>
            <person name="Goodstein D.M."/>
            <person name="Harafuji N."/>
            <person name="Hastings K.E."/>
            <person name="Ho I."/>
            <person name="Hotta K."/>
            <person name="Huang W."/>
            <person name="Kawashima T."/>
            <person name="Lemaire P."/>
            <person name="Martinez D."/>
            <person name="Meinertzhagen I.A."/>
            <person name="Necula S."/>
            <person name="Nonaka M."/>
            <person name="Putnam N."/>
            <person name="Rash S."/>
            <person name="Saiga H."/>
            <person name="Satake M."/>
            <person name="Terry A."/>
            <person name="Yamada L."/>
            <person name="Wang H.G."/>
            <person name="Awazu S."/>
            <person name="Azumi K."/>
            <person name="Boore J."/>
            <person name="Branno M."/>
            <person name="Chin-Bow S."/>
            <person name="DeSantis R."/>
            <person name="Doyle S."/>
            <person name="Francino P."/>
            <person name="Keys D.N."/>
            <person name="Haga S."/>
            <person name="Hayashi H."/>
            <person name="Hino K."/>
            <person name="Imai K.S."/>
            <person name="Inaba K."/>
            <person name="Kano S."/>
            <person name="Kobayashi K."/>
            <person name="Kobayashi M."/>
            <person name="Lee B.I."/>
            <person name="Makabe K.W."/>
            <person name="Manohar C."/>
            <person name="Matassi G."/>
            <person name="Medina M."/>
            <person name="Mochizuki Y."/>
            <person name="Mount S."/>
            <person name="Morishita T."/>
            <person name="Miura S."/>
            <person name="Nakayama A."/>
            <person name="Nishizaka S."/>
            <person name="Nomoto H."/>
            <person name="Ohta F."/>
            <person name="Oishi K."/>
            <person name="Rigoutsos I."/>
            <person name="Sano M."/>
            <person name="Sasaki A."/>
            <person name="Sasakura Y."/>
            <person name="Shoguchi E."/>
            <person name="Shin-i T."/>
            <person name="Spagnuolo A."/>
            <person name="Stainier D."/>
            <person name="Suzuki M.M."/>
            <person name="Tassy O."/>
            <person name="Takatori N."/>
            <person name="Tokuoka M."/>
            <person name="Yagi K."/>
            <person name="Yoshizaki F."/>
            <person name="Wada S."/>
            <person name="Zhang C."/>
            <person name="Hyatt P.D."/>
            <person name="Larimer F."/>
            <person name="Detter C."/>
            <person name="Doggett N."/>
            <person name="Glavina T."/>
            <person name="Hawkins T."/>
            <person name="Richardson P."/>
            <person name="Lucas S."/>
            <person name="Kohara Y."/>
            <person name="Levine M."/>
            <person name="Satoh N."/>
            <person name="Rokhsar D.S."/>
        </authorList>
    </citation>
    <scope>NUCLEOTIDE SEQUENCE [LARGE SCALE GENOMIC DNA]</scope>
</reference>
<dbReference type="GeneTree" id="ENSGT00940000157622"/>
<reference evidence="2" key="4">
    <citation type="submission" date="2025-09" db="UniProtKB">
        <authorList>
            <consortium name="Ensembl"/>
        </authorList>
    </citation>
    <scope>IDENTIFICATION</scope>
</reference>
<keyword evidence="3" id="KW-1185">Reference proteome</keyword>
<feature type="transmembrane region" description="Helical" evidence="1">
    <location>
        <begin position="445"/>
        <end position="465"/>
    </location>
</feature>
<reference evidence="2" key="3">
    <citation type="submission" date="2025-08" db="UniProtKB">
        <authorList>
            <consortium name="Ensembl"/>
        </authorList>
    </citation>
    <scope>IDENTIFICATION</scope>
</reference>
<dbReference type="PANTHER" id="PTHR20765">
    <property type="entry name" value="SOLUTE CARRIER FAMILY 43 MEMBER 3-RELATED"/>
    <property type="match status" value="1"/>
</dbReference>
<dbReference type="InterPro" id="IPR036259">
    <property type="entry name" value="MFS_trans_sf"/>
</dbReference>
<feature type="transmembrane region" description="Helical" evidence="1">
    <location>
        <begin position="187"/>
        <end position="211"/>
    </location>
</feature>
<feature type="transmembrane region" description="Helical" evidence="1">
    <location>
        <begin position="75"/>
        <end position="97"/>
    </location>
</feature>
<feature type="transmembrane region" description="Helical" evidence="1">
    <location>
        <begin position="353"/>
        <end position="374"/>
    </location>
</feature>
<evidence type="ECO:0008006" key="4">
    <source>
        <dbReference type="Google" id="ProtNLM"/>
    </source>
</evidence>